<feature type="signal peptide" evidence="2">
    <location>
        <begin position="1"/>
        <end position="18"/>
    </location>
</feature>
<dbReference type="Proteomes" id="UP000054564">
    <property type="component" value="Unassembled WGS sequence"/>
</dbReference>
<feature type="chain" id="PRO_5005550182" evidence="2">
    <location>
        <begin position="19"/>
        <end position="172"/>
    </location>
</feature>
<keyword evidence="2" id="KW-0732">Signal</keyword>
<keyword evidence="1" id="KW-0472">Membrane</keyword>
<evidence type="ECO:0000313" key="3">
    <source>
        <dbReference type="EMBL" id="KNE97336.1"/>
    </source>
</evidence>
<evidence type="ECO:0000256" key="1">
    <source>
        <dbReference type="SAM" id="Phobius"/>
    </source>
</evidence>
<proteinExistence type="predicted"/>
<comment type="caution">
    <text evidence="3">The sequence shown here is derived from an EMBL/GenBank/DDBJ whole genome shotgun (WGS) entry which is preliminary data.</text>
</comment>
<evidence type="ECO:0000256" key="2">
    <source>
        <dbReference type="SAM" id="SignalP"/>
    </source>
</evidence>
<name>A0A0L0VDR7_9BASI</name>
<dbReference type="EMBL" id="AJIL01000070">
    <property type="protein sequence ID" value="KNE97336.1"/>
    <property type="molecule type" value="Genomic_DNA"/>
</dbReference>
<protein>
    <submittedName>
        <fullName evidence="3">Uncharacterized protein</fullName>
    </submittedName>
</protein>
<keyword evidence="4" id="KW-1185">Reference proteome</keyword>
<keyword evidence="1" id="KW-1133">Transmembrane helix</keyword>
<accession>A0A0L0VDR7</accession>
<keyword evidence="1" id="KW-0812">Transmembrane</keyword>
<evidence type="ECO:0000313" key="4">
    <source>
        <dbReference type="Proteomes" id="UP000054564"/>
    </source>
</evidence>
<dbReference type="AlphaFoldDB" id="A0A0L0VDR7"/>
<gene>
    <name evidence="3" type="ORF">PSTG_09447</name>
</gene>
<organism evidence="3 4">
    <name type="scientific">Puccinia striiformis f. sp. tritici PST-78</name>
    <dbReference type="NCBI Taxonomy" id="1165861"/>
    <lineage>
        <taxon>Eukaryota</taxon>
        <taxon>Fungi</taxon>
        <taxon>Dikarya</taxon>
        <taxon>Basidiomycota</taxon>
        <taxon>Pucciniomycotina</taxon>
        <taxon>Pucciniomycetes</taxon>
        <taxon>Pucciniales</taxon>
        <taxon>Pucciniaceae</taxon>
        <taxon>Puccinia</taxon>
    </lineage>
</organism>
<sequence length="172" mass="19226">MQIFLFVILIISQHIVMGVHSPSQELALVEQKPRIGYRDGILDSSSPSRSLEILPVDEVSIVMPPYHDVSSYDQMIGEYNPKLKTSSPEDGAISTYPADGYARGIPITSELAITRNRDLDSHDTWCLMKCGCWWFGAVVVVVIVVLSIIYRPHHHSTTVFVTTPAKTPRRGF</sequence>
<feature type="transmembrane region" description="Helical" evidence="1">
    <location>
        <begin position="133"/>
        <end position="150"/>
    </location>
</feature>
<reference evidence="4" key="1">
    <citation type="submission" date="2014-03" db="EMBL/GenBank/DDBJ databases">
        <title>The Genome Sequence of Puccinia striiformis f. sp. tritici PST-78.</title>
        <authorList>
            <consortium name="The Broad Institute Genome Sequencing Platform"/>
            <person name="Cuomo C."/>
            <person name="Hulbert S."/>
            <person name="Chen X."/>
            <person name="Walker B."/>
            <person name="Young S.K."/>
            <person name="Zeng Q."/>
            <person name="Gargeya S."/>
            <person name="Fitzgerald M."/>
            <person name="Haas B."/>
            <person name="Abouelleil A."/>
            <person name="Alvarado L."/>
            <person name="Arachchi H.M."/>
            <person name="Berlin A.M."/>
            <person name="Chapman S.B."/>
            <person name="Goldberg J."/>
            <person name="Griggs A."/>
            <person name="Gujja S."/>
            <person name="Hansen M."/>
            <person name="Howarth C."/>
            <person name="Imamovic A."/>
            <person name="Larimer J."/>
            <person name="McCowan C."/>
            <person name="Montmayeur A."/>
            <person name="Murphy C."/>
            <person name="Neiman D."/>
            <person name="Pearson M."/>
            <person name="Priest M."/>
            <person name="Roberts A."/>
            <person name="Saif S."/>
            <person name="Shea T."/>
            <person name="Sisk P."/>
            <person name="Sykes S."/>
            <person name="Wortman J."/>
            <person name="Nusbaum C."/>
            <person name="Birren B."/>
        </authorList>
    </citation>
    <scope>NUCLEOTIDE SEQUENCE [LARGE SCALE GENOMIC DNA]</scope>
    <source>
        <strain evidence="4">race PST-78</strain>
    </source>
</reference>